<dbReference type="AlphaFoldDB" id="A0A0E0JS05"/>
<dbReference type="SUPFAM" id="SSF57667">
    <property type="entry name" value="beta-beta-alpha zinc fingers"/>
    <property type="match status" value="1"/>
</dbReference>
<dbReference type="PROSITE" id="PS00028">
    <property type="entry name" value="ZINC_FINGER_C2H2_1"/>
    <property type="match status" value="3"/>
</dbReference>
<dbReference type="InterPro" id="IPR013087">
    <property type="entry name" value="Znf_C2H2_type"/>
</dbReference>
<dbReference type="OMA" id="NPKGYTC"/>
<evidence type="ECO:0000259" key="9">
    <source>
        <dbReference type="PROSITE" id="PS50157"/>
    </source>
</evidence>
<protein>
    <recommendedName>
        <fullName evidence="9">C2H2-type domain-containing protein</fullName>
    </recommendedName>
</protein>
<evidence type="ECO:0000256" key="1">
    <source>
        <dbReference type="ARBA" id="ARBA00022723"/>
    </source>
</evidence>
<dbReference type="InterPro" id="IPR036236">
    <property type="entry name" value="Znf_C2H2_sf"/>
</dbReference>
<feature type="region of interest" description="Disordered" evidence="8">
    <location>
        <begin position="1"/>
        <end position="115"/>
    </location>
</feature>
<dbReference type="Pfam" id="PF13912">
    <property type="entry name" value="zf-C2H2_6"/>
    <property type="match status" value="2"/>
</dbReference>
<dbReference type="PANTHER" id="PTHR45988">
    <property type="entry name" value="C2H2 TYPE ZINC FINGER TRANSCRIPTION FACTOR FAMILY-RELATED"/>
    <property type="match status" value="1"/>
</dbReference>
<dbReference type="EnsemblPlants" id="OPUNC01G38660.1">
    <property type="protein sequence ID" value="OPUNC01G38660.1"/>
    <property type="gene ID" value="OPUNC01G38660"/>
</dbReference>
<evidence type="ECO:0000256" key="3">
    <source>
        <dbReference type="ARBA" id="ARBA00022771"/>
    </source>
</evidence>
<reference evidence="10" key="2">
    <citation type="submission" date="2018-05" db="EMBL/GenBank/DDBJ databases">
        <title>OpunRS2 (Oryza punctata Reference Sequence Version 2).</title>
        <authorList>
            <person name="Zhang J."/>
            <person name="Kudrna D."/>
            <person name="Lee S."/>
            <person name="Talag J."/>
            <person name="Welchert J."/>
            <person name="Wing R.A."/>
        </authorList>
    </citation>
    <scope>NUCLEOTIDE SEQUENCE [LARGE SCALE GENOMIC DNA]</scope>
</reference>
<feature type="compositionally biased region" description="Acidic residues" evidence="8">
    <location>
        <begin position="21"/>
        <end position="31"/>
    </location>
</feature>
<evidence type="ECO:0000256" key="8">
    <source>
        <dbReference type="SAM" id="MobiDB-lite"/>
    </source>
</evidence>
<dbReference type="Proteomes" id="UP000026962">
    <property type="component" value="Chromosome 1"/>
</dbReference>
<keyword evidence="4" id="KW-0862">Zinc</keyword>
<feature type="domain" description="C2H2-type" evidence="9">
    <location>
        <begin position="333"/>
        <end position="360"/>
    </location>
</feature>
<feature type="compositionally biased region" description="Basic and acidic residues" evidence="8">
    <location>
        <begin position="1"/>
        <end position="18"/>
    </location>
</feature>
<evidence type="ECO:0000256" key="6">
    <source>
        <dbReference type="ARBA" id="ARBA00023163"/>
    </source>
</evidence>
<keyword evidence="11" id="KW-1185">Reference proteome</keyword>
<keyword evidence="6" id="KW-0804">Transcription</keyword>
<keyword evidence="2" id="KW-0677">Repeat</keyword>
<dbReference type="PROSITE" id="PS50157">
    <property type="entry name" value="ZINC_FINGER_C2H2_2"/>
    <property type="match status" value="2"/>
</dbReference>
<reference evidence="10" key="1">
    <citation type="submission" date="2015-04" db="UniProtKB">
        <authorList>
            <consortium name="EnsemblPlants"/>
        </authorList>
    </citation>
    <scope>IDENTIFICATION</scope>
</reference>
<proteinExistence type="predicted"/>
<keyword evidence="3 7" id="KW-0863">Zinc-finger</keyword>
<dbReference type="InterPro" id="IPR044653">
    <property type="entry name" value="AZF1/2/3-like"/>
</dbReference>
<sequence>MGEEKSSSSGSDLRRRPDPPPQEEEEEEIEEGEIHRGGGGGGYYDSGSETEDDDDRYVFQSRRDDDDDDDDEEGMHPTSKRRRLEDIIAETRGALPLPSPTPSSGSEGTISDHGDGIVAGASAAADAAPVAREAFPCHICNKEFGSRKAVHGHMRVHQAEKDKEPSLHLALGWASTGKRGANGNARAVTVAFAPMEQVVDDDDTRAIVLAPAQPPPPMLATAVARTNLDEPSAVMVAAEANHPNQVVEDNHHLPAAAPYVSAAHHRAPVPEAGQGGPYRCKVPGCNMEYRTHQGLGGHVAGHINREKQAVAAAAAAQGGSGGGLGGGRPEGRHPCKKCGQEFLTGVALGGHMRKHYEPKKKHDDLVLTLSVALPPTPAPAPAIAGAALPPVEIKVEVAEHEAEPVPAPAPAPPPAEVRRNIVRIFGVDIEKPADEEEQDGGSDV</sequence>
<dbReference type="HOGENOM" id="CLU_051578_1_0_1"/>
<evidence type="ECO:0000313" key="10">
    <source>
        <dbReference type="EnsemblPlants" id="OPUNC01G38660.1"/>
    </source>
</evidence>
<dbReference type="eggNOG" id="KOG1721">
    <property type="taxonomic scope" value="Eukaryota"/>
</dbReference>
<dbReference type="GO" id="GO:0000976">
    <property type="term" value="F:transcription cis-regulatory region binding"/>
    <property type="evidence" value="ECO:0007669"/>
    <property type="project" value="TreeGrafter"/>
</dbReference>
<dbReference type="GO" id="GO:0003700">
    <property type="term" value="F:DNA-binding transcription factor activity"/>
    <property type="evidence" value="ECO:0007669"/>
    <property type="project" value="InterPro"/>
</dbReference>
<name>A0A0E0JS05_ORYPU</name>
<dbReference type="Gene3D" id="3.30.160.60">
    <property type="entry name" value="Classic Zinc Finger"/>
    <property type="match status" value="2"/>
</dbReference>
<evidence type="ECO:0000256" key="2">
    <source>
        <dbReference type="ARBA" id="ARBA00022737"/>
    </source>
</evidence>
<organism evidence="10">
    <name type="scientific">Oryza punctata</name>
    <name type="common">Red rice</name>
    <dbReference type="NCBI Taxonomy" id="4537"/>
    <lineage>
        <taxon>Eukaryota</taxon>
        <taxon>Viridiplantae</taxon>
        <taxon>Streptophyta</taxon>
        <taxon>Embryophyta</taxon>
        <taxon>Tracheophyta</taxon>
        <taxon>Spermatophyta</taxon>
        <taxon>Magnoliopsida</taxon>
        <taxon>Liliopsida</taxon>
        <taxon>Poales</taxon>
        <taxon>Poaceae</taxon>
        <taxon>BOP clade</taxon>
        <taxon>Oryzoideae</taxon>
        <taxon>Oryzeae</taxon>
        <taxon>Oryzinae</taxon>
        <taxon>Oryza</taxon>
    </lineage>
</organism>
<evidence type="ECO:0000256" key="7">
    <source>
        <dbReference type="PROSITE-ProRule" id="PRU00042"/>
    </source>
</evidence>
<accession>A0A0E0JS05</accession>
<keyword evidence="1" id="KW-0479">Metal-binding</keyword>
<dbReference type="SMART" id="SM00355">
    <property type="entry name" value="ZnF_C2H2"/>
    <property type="match status" value="3"/>
</dbReference>
<evidence type="ECO:0000256" key="4">
    <source>
        <dbReference type="ARBA" id="ARBA00022833"/>
    </source>
</evidence>
<dbReference type="GO" id="GO:0008270">
    <property type="term" value="F:zinc ion binding"/>
    <property type="evidence" value="ECO:0007669"/>
    <property type="project" value="UniProtKB-KW"/>
</dbReference>
<evidence type="ECO:0000313" key="11">
    <source>
        <dbReference type="Proteomes" id="UP000026962"/>
    </source>
</evidence>
<feature type="domain" description="C2H2-type" evidence="9">
    <location>
        <begin position="135"/>
        <end position="162"/>
    </location>
</feature>
<dbReference type="GO" id="GO:0005634">
    <property type="term" value="C:nucleus"/>
    <property type="evidence" value="ECO:0007669"/>
    <property type="project" value="TreeGrafter"/>
</dbReference>
<dbReference type="STRING" id="4537.A0A0E0JS05"/>
<dbReference type="PANTHER" id="PTHR45988:SF91">
    <property type="entry name" value="ZINC FINGER PROTEIN 1"/>
    <property type="match status" value="1"/>
</dbReference>
<dbReference type="Gramene" id="OPUNC01G38660.1">
    <property type="protein sequence ID" value="OPUNC01G38660.1"/>
    <property type="gene ID" value="OPUNC01G38660"/>
</dbReference>
<keyword evidence="5" id="KW-0805">Transcription regulation</keyword>
<evidence type="ECO:0000256" key="5">
    <source>
        <dbReference type="ARBA" id="ARBA00023015"/>
    </source>
</evidence>